<keyword evidence="9" id="KW-1185">Reference proteome</keyword>
<evidence type="ECO:0000256" key="1">
    <source>
        <dbReference type="ARBA" id="ARBA00006432"/>
    </source>
</evidence>
<dbReference type="Gene3D" id="2.130.10.10">
    <property type="entry name" value="YVTN repeat-like/Quinoprotein amine dehydrogenase"/>
    <property type="match status" value="1"/>
</dbReference>
<dbReference type="SUPFAM" id="SSF50978">
    <property type="entry name" value="WD40 repeat-like"/>
    <property type="match status" value="1"/>
</dbReference>
<evidence type="ECO:0008006" key="10">
    <source>
        <dbReference type="Google" id="ProtNLM"/>
    </source>
</evidence>
<feature type="repeat" description="WD" evidence="4">
    <location>
        <begin position="717"/>
        <end position="750"/>
    </location>
</feature>
<dbReference type="InterPro" id="IPR001680">
    <property type="entry name" value="WD40_rpt"/>
</dbReference>
<dbReference type="SMART" id="SM00320">
    <property type="entry name" value="WD40"/>
    <property type="match status" value="7"/>
</dbReference>
<dbReference type="Gene3D" id="3.40.50.980">
    <property type="match status" value="2"/>
</dbReference>
<feature type="region of interest" description="Disordered" evidence="5">
    <location>
        <begin position="914"/>
        <end position="943"/>
    </location>
</feature>
<sequence>MVFVPPSWVPQLPFDPPDSIPICDFMLDDRYGRHPLGYSHNPFTCGATGKTYSSLDVKERVDFLARGLAKELGFEPNKGSEWDKVIAVFSVNTLDTLPLAWATHRLGGIQSPANAAYSATELEYQLKNSGAKALFTCVPLLEVARVAAKNCGIPENRIYILDVPEKFTGGKAAPKGMKTVDDFINDGKKLDRLEPLNWASGEGAKRTAFLCYSSGTSGLPKGVMISHRNVIANTLQIRTFEKPYRDTIINDLRNQSDYTENVLGLLPMSHIYGLVVICHASVYRGDGVIVLPKFEFEQTLEAIQNYKINSLFLVPPIIILMTKNPKMLAKYDLSSVWSLFTGAAPLGQETAEDLHKLFPSWKIRQGYGLTETCTVVTSSSPTDIWFGSSGSILPGIQCKIVTVEGVEITGYDQPGELLVKGPAVVLGYLNNDKANTETFQDGYMRTGDEAVVRKAPSGNEHVFITDRIKELIKVKGHQVAPAELEAHLLSHPAVNDCAVIPVPDDSAGEVPKAYVVKSPSVGIEESDKAIARDIQKHVEKHKAHYKRLAGGVEFIDEIPKSPSGKILRRLLRDKEKERRRKAGSKLNSAMAVPNPNQANQDVDDIDYHDDDPTLEADEAEEIIEDDGDVPMDSDDEGGEGGQDMQMEIEIQNDSVAHFDGHKDSIFCIAQHPVHQEIIATGGGDDIGYIIDASPAAAVEPSGGAPVEREGLKSLFTLDGHKDSISGITFSQPKGQFIATAGLDGKLRAWQGVPDGKKWKFLAEAQEVEEINWLIPNPSPDHPNVIALGANDGSVWVYQLNTEKGNELQVLQAYYLHTESCTGGTWSADGSLLATISEDSSLYVWDVFGDAASQGLTATPDAQTVVGLNGQDERFRVEGGLYSVGIPPSGAFVAVGGPEGQIRIVGLPRLSLTAPASASTSSGGGGAKNKAGGGKQAGAKGGASSAGQSGQILASLQAGSDNVECISFSSPPLTLMAAGNVDGSITLFDTAHRFAVRRRIEDAHADEDSPQAVVKIDFVKKEGPGGWLLTSVGYDGVLRRWDTRGGTAAAARGLVGEWKGHRGGGEGGGIMGFVQGNGEAVVTAGDDHVALVFKTPL</sequence>
<organism evidence="8 9">
    <name type="scientific">Paraphoma chrysanthemicola</name>
    <dbReference type="NCBI Taxonomy" id="798071"/>
    <lineage>
        <taxon>Eukaryota</taxon>
        <taxon>Fungi</taxon>
        <taxon>Dikarya</taxon>
        <taxon>Ascomycota</taxon>
        <taxon>Pezizomycotina</taxon>
        <taxon>Dothideomycetes</taxon>
        <taxon>Pleosporomycetidae</taxon>
        <taxon>Pleosporales</taxon>
        <taxon>Pleosporineae</taxon>
        <taxon>Phaeosphaeriaceae</taxon>
        <taxon>Paraphoma</taxon>
    </lineage>
</organism>
<dbReference type="Pfam" id="PF13193">
    <property type="entry name" value="AMP-binding_C"/>
    <property type="match status" value="1"/>
</dbReference>
<dbReference type="Pfam" id="PF00501">
    <property type="entry name" value="AMP-binding"/>
    <property type="match status" value="1"/>
</dbReference>
<feature type="repeat" description="WD" evidence="4">
    <location>
        <begin position="813"/>
        <end position="846"/>
    </location>
</feature>
<feature type="region of interest" description="Disordered" evidence="5">
    <location>
        <begin position="573"/>
        <end position="603"/>
    </location>
</feature>
<dbReference type="CDD" id="cd05911">
    <property type="entry name" value="Firefly_Luc_like"/>
    <property type="match status" value="1"/>
</dbReference>
<evidence type="ECO:0000256" key="3">
    <source>
        <dbReference type="ARBA" id="ARBA00022737"/>
    </source>
</evidence>
<protein>
    <recommendedName>
        <fullName evidence="10">Acetyl-CoA synthetase-like protein</fullName>
    </recommendedName>
</protein>
<dbReference type="PANTHER" id="PTHR24096">
    <property type="entry name" value="LONG-CHAIN-FATTY-ACID--COA LIGASE"/>
    <property type="match status" value="1"/>
</dbReference>
<name>A0A8K0W191_9PLEO</name>
<dbReference type="EMBL" id="JAGMVJ010000004">
    <property type="protein sequence ID" value="KAH7091368.1"/>
    <property type="molecule type" value="Genomic_DNA"/>
</dbReference>
<dbReference type="Gene3D" id="3.30.300.30">
    <property type="match status" value="1"/>
</dbReference>
<dbReference type="InterPro" id="IPR036322">
    <property type="entry name" value="WD40_repeat_dom_sf"/>
</dbReference>
<comment type="caution">
    <text evidence="8">The sequence shown here is derived from an EMBL/GenBank/DDBJ whole genome shotgun (WGS) entry which is preliminary data.</text>
</comment>
<evidence type="ECO:0000256" key="4">
    <source>
        <dbReference type="PROSITE-ProRule" id="PRU00221"/>
    </source>
</evidence>
<comment type="similarity">
    <text evidence="1">Belongs to the ATP-dependent AMP-binding enzyme family.</text>
</comment>
<feature type="compositionally biased region" description="Gly residues" evidence="5">
    <location>
        <begin position="921"/>
        <end position="940"/>
    </location>
</feature>
<dbReference type="Proteomes" id="UP000813461">
    <property type="component" value="Unassembled WGS sequence"/>
</dbReference>
<dbReference type="SUPFAM" id="SSF56801">
    <property type="entry name" value="Acetyl-CoA synthetase-like"/>
    <property type="match status" value="1"/>
</dbReference>
<evidence type="ECO:0000259" key="6">
    <source>
        <dbReference type="Pfam" id="PF00501"/>
    </source>
</evidence>
<dbReference type="FunFam" id="3.30.300.30:FF:000007">
    <property type="entry name" value="4-coumarate--CoA ligase 2"/>
    <property type="match status" value="1"/>
</dbReference>
<dbReference type="Gene3D" id="2.30.38.10">
    <property type="entry name" value="Luciferase, Domain 3"/>
    <property type="match status" value="1"/>
</dbReference>
<dbReference type="InterPro" id="IPR019775">
    <property type="entry name" value="WD40_repeat_CS"/>
</dbReference>
<reference evidence="8" key="1">
    <citation type="journal article" date="2021" name="Nat. Commun.">
        <title>Genetic determinants of endophytism in the Arabidopsis root mycobiome.</title>
        <authorList>
            <person name="Mesny F."/>
            <person name="Miyauchi S."/>
            <person name="Thiergart T."/>
            <person name="Pickel B."/>
            <person name="Atanasova L."/>
            <person name="Karlsson M."/>
            <person name="Huettel B."/>
            <person name="Barry K.W."/>
            <person name="Haridas S."/>
            <person name="Chen C."/>
            <person name="Bauer D."/>
            <person name="Andreopoulos W."/>
            <person name="Pangilinan J."/>
            <person name="LaButti K."/>
            <person name="Riley R."/>
            <person name="Lipzen A."/>
            <person name="Clum A."/>
            <person name="Drula E."/>
            <person name="Henrissat B."/>
            <person name="Kohler A."/>
            <person name="Grigoriev I.V."/>
            <person name="Martin F.M."/>
            <person name="Hacquard S."/>
        </authorList>
    </citation>
    <scope>NUCLEOTIDE SEQUENCE</scope>
    <source>
        <strain evidence="8">MPI-SDFR-AT-0120</strain>
    </source>
</reference>
<keyword evidence="3" id="KW-0677">Repeat</keyword>
<evidence type="ECO:0000313" key="9">
    <source>
        <dbReference type="Proteomes" id="UP000813461"/>
    </source>
</evidence>
<keyword evidence="2 4" id="KW-0853">WD repeat</keyword>
<dbReference type="OrthoDB" id="6509636at2759"/>
<evidence type="ECO:0000256" key="5">
    <source>
        <dbReference type="SAM" id="MobiDB-lite"/>
    </source>
</evidence>
<evidence type="ECO:0000256" key="2">
    <source>
        <dbReference type="ARBA" id="ARBA00022574"/>
    </source>
</evidence>
<proteinExistence type="inferred from homology"/>
<dbReference type="Pfam" id="PF00400">
    <property type="entry name" value="WD40"/>
    <property type="match status" value="3"/>
</dbReference>
<dbReference type="GO" id="GO:0016405">
    <property type="term" value="F:CoA-ligase activity"/>
    <property type="evidence" value="ECO:0007669"/>
    <property type="project" value="TreeGrafter"/>
</dbReference>
<evidence type="ECO:0000313" key="8">
    <source>
        <dbReference type="EMBL" id="KAH7091368.1"/>
    </source>
</evidence>
<dbReference type="AlphaFoldDB" id="A0A8K0W191"/>
<dbReference type="InterPro" id="IPR020845">
    <property type="entry name" value="AMP-binding_CS"/>
</dbReference>
<dbReference type="PROSITE" id="PS50082">
    <property type="entry name" value="WD_REPEATS_2"/>
    <property type="match status" value="2"/>
</dbReference>
<dbReference type="InterPro" id="IPR000873">
    <property type="entry name" value="AMP-dep_synth/lig_dom"/>
</dbReference>
<dbReference type="InterPro" id="IPR045851">
    <property type="entry name" value="AMP-bd_C_sf"/>
</dbReference>
<dbReference type="PANTHER" id="PTHR24096:SF422">
    <property type="entry name" value="BCDNA.GH02901"/>
    <property type="match status" value="1"/>
</dbReference>
<gene>
    <name evidence="8" type="ORF">FB567DRAFT_490262</name>
</gene>
<dbReference type="PROSITE" id="PS50294">
    <property type="entry name" value="WD_REPEATS_REGION"/>
    <property type="match status" value="2"/>
</dbReference>
<feature type="domain" description="AMP-binding enzyme C-terminal" evidence="7">
    <location>
        <begin position="483"/>
        <end position="565"/>
    </location>
</feature>
<accession>A0A8K0W191</accession>
<evidence type="ECO:0000259" key="7">
    <source>
        <dbReference type="Pfam" id="PF13193"/>
    </source>
</evidence>
<dbReference type="InterPro" id="IPR025110">
    <property type="entry name" value="AMP-bd_C"/>
</dbReference>
<dbReference type="PROSITE" id="PS00455">
    <property type="entry name" value="AMP_BINDING"/>
    <property type="match status" value="1"/>
</dbReference>
<dbReference type="PROSITE" id="PS00678">
    <property type="entry name" value="WD_REPEATS_1"/>
    <property type="match status" value="1"/>
</dbReference>
<dbReference type="InterPro" id="IPR015943">
    <property type="entry name" value="WD40/YVTN_repeat-like_dom_sf"/>
</dbReference>
<feature type="domain" description="AMP-dependent synthetase/ligase" evidence="6">
    <location>
        <begin position="48"/>
        <end position="429"/>
    </location>
</feature>